<dbReference type="Pfam" id="PF22784">
    <property type="entry name" value="PTP-SAK"/>
    <property type="match status" value="1"/>
</dbReference>
<dbReference type="InterPro" id="IPR029021">
    <property type="entry name" value="Prot-tyrosine_phosphatase-like"/>
</dbReference>
<dbReference type="SUPFAM" id="SSF52799">
    <property type="entry name" value="(Phosphotyrosine protein) phosphatases II"/>
    <property type="match status" value="1"/>
</dbReference>
<accession>A0ABU9BT94</accession>
<keyword evidence="4" id="KW-1185">Reference proteome</keyword>
<dbReference type="InterPro" id="IPR000387">
    <property type="entry name" value="Tyr_Pase_dom"/>
</dbReference>
<dbReference type="EMBL" id="JBBUTG010000014">
    <property type="protein sequence ID" value="MEK8033187.1"/>
    <property type="molecule type" value="Genomic_DNA"/>
</dbReference>
<reference evidence="3 4" key="1">
    <citation type="submission" date="2024-04" db="EMBL/GenBank/DDBJ databases">
        <title>Novel species of the genus Ideonella isolated from streams.</title>
        <authorList>
            <person name="Lu H."/>
        </authorList>
    </citation>
    <scope>NUCLEOTIDE SEQUENCE [LARGE SCALE GENOMIC DNA]</scope>
    <source>
        <strain evidence="3 4">DXS29W</strain>
    </source>
</reference>
<evidence type="ECO:0000313" key="3">
    <source>
        <dbReference type="EMBL" id="MEK8033187.1"/>
    </source>
</evidence>
<sequence length="158" mass="17054">MAWRRVELPAEVPGSLWLGSMPGRWEPWPESLAQAERVGLVLTVCLTEPEEVADLSPSYRQAVDAAQWPGRWLNLPIRNLDVPDDVERLRDTVEAVAATLRQGGAVLLHCAAGIGRTGTAAACSLKHLGLDAAEALRRVEVAGSNPQTALQSGLVNRF</sequence>
<dbReference type="InterPro" id="IPR016130">
    <property type="entry name" value="Tyr_Pase_AS"/>
</dbReference>
<dbReference type="Gene3D" id="3.90.190.10">
    <property type="entry name" value="Protein tyrosine phosphatase superfamily"/>
    <property type="match status" value="1"/>
</dbReference>
<dbReference type="PROSITE" id="PS00383">
    <property type="entry name" value="TYR_PHOSPHATASE_1"/>
    <property type="match status" value="1"/>
</dbReference>
<name>A0ABU9BT94_9BURK</name>
<protein>
    <submittedName>
        <fullName evidence="3">Tyrosine-protein phosphatase</fullName>
    </submittedName>
</protein>
<dbReference type="Proteomes" id="UP001371218">
    <property type="component" value="Unassembled WGS sequence"/>
</dbReference>
<keyword evidence="1" id="KW-0378">Hydrolase</keyword>
<comment type="caution">
    <text evidence="3">The sequence shown here is derived from an EMBL/GenBank/DDBJ whole genome shotgun (WGS) entry which is preliminary data.</text>
</comment>
<dbReference type="RefSeq" id="WP_341427604.1">
    <property type="nucleotide sequence ID" value="NZ_JBBUTG010000014.1"/>
</dbReference>
<evidence type="ECO:0000313" key="4">
    <source>
        <dbReference type="Proteomes" id="UP001371218"/>
    </source>
</evidence>
<gene>
    <name evidence="3" type="ORF">AACH06_20400</name>
</gene>
<dbReference type="InterPro" id="IPR057023">
    <property type="entry name" value="PTP-SAK"/>
</dbReference>
<organism evidence="3 4">
    <name type="scientific">Ideonella lacteola</name>
    <dbReference type="NCBI Taxonomy" id="2984193"/>
    <lineage>
        <taxon>Bacteria</taxon>
        <taxon>Pseudomonadati</taxon>
        <taxon>Pseudomonadota</taxon>
        <taxon>Betaproteobacteria</taxon>
        <taxon>Burkholderiales</taxon>
        <taxon>Sphaerotilaceae</taxon>
        <taxon>Ideonella</taxon>
    </lineage>
</organism>
<dbReference type="PROSITE" id="PS50056">
    <property type="entry name" value="TYR_PHOSPHATASE_2"/>
    <property type="match status" value="1"/>
</dbReference>
<evidence type="ECO:0000256" key="1">
    <source>
        <dbReference type="ARBA" id="ARBA00022801"/>
    </source>
</evidence>
<evidence type="ECO:0000259" key="2">
    <source>
        <dbReference type="PROSITE" id="PS50056"/>
    </source>
</evidence>
<feature type="domain" description="Tyrosine specific protein phosphatases" evidence="2">
    <location>
        <begin position="87"/>
        <end position="140"/>
    </location>
</feature>
<proteinExistence type="predicted"/>